<feature type="domain" description="Ketosynthase family 3 (KS3)" evidence="9">
    <location>
        <begin position="36"/>
        <end position="464"/>
    </location>
</feature>
<dbReference type="GO" id="GO:0017000">
    <property type="term" value="P:antibiotic biosynthetic process"/>
    <property type="evidence" value="ECO:0007669"/>
    <property type="project" value="UniProtKB-ARBA"/>
</dbReference>
<feature type="active site" description="Proton acceptor; for dehydratase activity" evidence="7">
    <location>
        <position position="970"/>
    </location>
</feature>
<dbReference type="InterPro" id="IPR016035">
    <property type="entry name" value="Acyl_Trfase/lysoPLipase"/>
</dbReference>
<evidence type="ECO:0000256" key="4">
    <source>
        <dbReference type="ARBA" id="ARBA00022603"/>
    </source>
</evidence>
<dbReference type="Pfam" id="PF22621">
    <property type="entry name" value="CurL-like_PKS_C"/>
    <property type="match status" value="1"/>
</dbReference>
<keyword evidence="3" id="KW-0597">Phosphoprotein</keyword>
<dbReference type="Pfam" id="PF14765">
    <property type="entry name" value="PS-DH"/>
    <property type="match status" value="1"/>
</dbReference>
<dbReference type="GO" id="GO:0004315">
    <property type="term" value="F:3-oxoacyl-[acyl-carrier-protein] synthase activity"/>
    <property type="evidence" value="ECO:0007669"/>
    <property type="project" value="InterPro"/>
</dbReference>
<dbReference type="Gene3D" id="3.40.50.1820">
    <property type="entry name" value="alpha/beta hydrolase"/>
    <property type="match status" value="1"/>
</dbReference>
<reference evidence="11" key="2">
    <citation type="journal article" date="2023" name="IMA Fungus">
        <title>Comparative genomic study of the Penicillium genus elucidates a diverse pangenome and 15 lateral gene transfer events.</title>
        <authorList>
            <person name="Petersen C."/>
            <person name="Sorensen T."/>
            <person name="Nielsen M.R."/>
            <person name="Sondergaard T.E."/>
            <person name="Sorensen J.L."/>
            <person name="Fitzpatrick D.A."/>
            <person name="Frisvad J.C."/>
            <person name="Nielsen K.L."/>
        </authorList>
    </citation>
    <scope>NUCLEOTIDE SEQUENCE</scope>
    <source>
        <strain evidence="11">IBT 30761</strain>
    </source>
</reference>
<dbReference type="CDD" id="cd00833">
    <property type="entry name" value="PKS"/>
    <property type="match status" value="1"/>
</dbReference>
<organism evidence="11 12">
    <name type="scientific">Penicillium argentinense</name>
    <dbReference type="NCBI Taxonomy" id="1131581"/>
    <lineage>
        <taxon>Eukaryota</taxon>
        <taxon>Fungi</taxon>
        <taxon>Dikarya</taxon>
        <taxon>Ascomycota</taxon>
        <taxon>Pezizomycotina</taxon>
        <taxon>Eurotiomycetes</taxon>
        <taxon>Eurotiomycetidae</taxon>
        <taxon>Eurotiales</taxon>
        <taxon>Aspergillaceae</taxon>
        <taxon>Penicillium</taxon>
    </lineage>
</organism>
<dbReference type="Pfam" id="PF00698">
    <property type="entry name" value="Acyl_transf_1"/>
    <property type="match status" value="1"/>
</dbReference>
<dbReference type="Pfam" id="PF02801">
    <property type="entry name" value="Ketoacyl-synt_C"/>
    <property type="match status" value="1"/>
</dbReference>
<gene>
    <name evidence="11" type="ORF">N7532_005540</name>
</gene>
<dbReference type="SUPFAM" id="SSF55048">
    <property type="entry name" value="Probable ACP-binding domain of malonyl-CoA ACP transacylase"/>
    <property type="match status" value="1"/>
</dbReference>
<evidence type="ECO:0000256" key="5">
    <source>
        <dbReference type="ARBA" id="ARBA00022679"/>
    </source>
</evidence>
<dbReference type="GO" id="GO:0004312">
    <property type="term" value="F:fatty acid synthase activity"/>
    <property type="evidence" value="ECO:0007669"/>
    <property type="project" value="TreeGrafter"/>
</dbReference>
<dbReference type="PROSITE" id="PS00606">
    <property type="entry name" value="KS3_1"/>
    <property type="match status" value="1"/>
</dbReference>
<evidence type="ECO:0000259" key="10">
    <source>
        <dbReference type="PROSITE" id="PS52019"/>
    </source>
</evidence>
<dbReference type="OrthoDB" id="429813at2759"/>
<dbReference type="InterPro" id="IPR029058">
    <property type="entry name" value="AB_hydrolase_fold"/>
</dbReference>
<dbReference type="InterPro" id="IPR036736">
    <property type="entry name" value="ACP-like_sf"/>
</dbReference>
<dbReference type="Proteomes" id="UP001149074">
    <property type="component" value="Unassembled WGS sequence"/>
</dbReference>
<dbReference type="Gene3D" id="1.10.1200.10">
    <property type="entry name" value="ACP-like"/>
    <property type="match status" value="1"/>
</dbReference>
<dbReference type="GO" id="GO:0008168">
    <property type="term" value="F:methyltransferase activity"/>
    <property type="evidence" value="ECO:0007669"/>
    <property type="project" value="UniProtKB-KW"/>
</dbReference>
<evidence type="ECO:0000313" key="11">
    <source>
        <dbReference type="EMBL" id="KAJ5098539.1"/>
    </source>
</evidence>
<name>A0A9W9FEE8_9EURO</name>
<dbReference type="Pfam" id="PF20434">
    <property type="entry name" value="BD-FAE"/>
    <property type="match status" value="1"/>
</dbReference>
<keyword evidence="2" id="KW-0596">Phosphopantetheine</keyword>
<dbReference type="InterPro" id="IPR006162">
    <property type="entry name" value="Ppantetheine_attach_site"/>
</dbReference>
<evidence type="ECO:0000313" key="12">
    <source>
        <dbReference type="Proteomes" id="UP001149074"/>
    </source>
</evidence>
<dbReference type="InterPro" id="IPR009081">
    <property type="entry name" value="PP-bd_ACP"/>
</dbReference>
<dbReference type="InterPro" id="IPR014031">
    <property type="entry name" value="Ketoacyl_synth_C"/>
</dbReference>
<evidence type="ECO:0000259" key="8">
    <source>
        <dbReference type="PROSITE" id="PS50075"/>
    </source>
</evidence>
<dbReference type="SMART" id="SM00825">
    <property type="entry name" value="PKS_KS"/>
    <property type="match status" value="1"/>
</dbReference>
<dbReference type="InterPro" id="IPR001227">
    <property type="entry name" value="Ac_transferase_dom_sf"/>
</dbReference>
<dbReference type="Pfam" id="PF00109">
    <property type="entry name" value="ketoacyl-synt"/>
    <property type="match status" value="1"/>
</dbReference>
<protein>
    <submittedName>
        <fullName evidence="11">Ketoacyl-synt-domain-containing protein</fullName>
    </submittedName>
</protein>
<sequence length="1562" mass="170076">MTKLDVHSLPTGISLDPGSRINQDYGSQNPPISAQYEPIAIIGAGCRLPGANSLEELWELVSKGESKVQPLGEDRFQIQQSFRSSQNKEWFDQQNFHGNFVNDVDKFDHGFFGVSLREAAHMDPQQRLLLMVAFEALDSSGYTHHHRREDGDPVGCFIGASYTEYLENTSAYSPSAFTATGTIRAFLSGKISHHFGWTGPSEVIDTACSASLVAIHRACRAIQTKECSMALAGGVNIITGVDNYFDLAKAGFLSGTGQCKPFDHGADGYCRADGVGLIVLKSLQQAIIDGDQILGAIESSSTNQGGLNSASITVPDSAAQQSLYQKALDEAHLAPDQVSYVEAHGTGTLVGDPIEINSIRQVFGGSQRADPLYIGSLKANLGHSETAAGVAGLLKVLSMFANKIIPPLAGFHMLNPTISSLEPDRLVIPSSMAPWEIGQHRKKRIACVNGYGASGSNAALLVSEYNHPQKQHSRSYIPAAFPVLLSAASLESLKAYANRLASFLRQAPPNASLADVAFTLSERRKHHRVRWSTQVSDLCQLSQELDTGLKDISTLSKSPKSLVLVISGQSRATIGLDPEMVQTYPLFQSYLNQCSQILKDLGHPDILPALSQTEPIADILVLQCGTFAVQYASARCYIDTGMPVDAVVGHSLGELTALAVSGALSLKDALKLISQRTSLMKTKWSTERGIMLAVHADLVTVQDILAAVENANEKLEIACYNSQKSHVVVGTEGAIATAEELISHDAKFRRVRYRRVAVSHGFHSRFTEGLLADLVEFGKSLDFKQPIIPLETCTRYSQRDATQAPNYLASHSRDPVYFSEAIQRIEARLGPCVWLEAGWGTPIVNMTKKAVLDPESHTFQPATFPAQLMAALWSEGIPGTFWAFLSPTELGLKPVSLPPYQFNLSRHWLPHVDRAIEEQQAKVQSSCTLKEGVKPTSLVTYIAAPSPVDKSHHFRIHTDTERYTKIVKGHAVCQKPLCPASIYMECAVLGVSLIGGDLRSPALSFQNICFHRGLGCDENMDVEMVLDGELNSHSSPWHFIVRSSKATTHVEGDLRLITPAETDFDLYGRLVSDRIKVVKNDPTLDTLKSDRAYALFSRVVEYGDILRGISWIALGTTEAVAEINVPSLTWTQPESSVSNIIEAIAIDTFIQVLGLLINSSGDPTGAREIWVATAINKMVVLPCDFSKKQTWSVYAKFRNTTSHQVSGDLFVFSQTGELKMIGSGIQFTKVQAAKLERLLEVAKTVPYQGNIGPQSQREPTLSESWKKDVLCSNPTGKDEFGARFENGLRSLISSYTGVALAEISDSESMTSMGIDSLGAIELADELQSKFGIIISTDDLLSSSMIQLLGSLSGSDINTPSSRANSNPEPSSYLSLDIDLTTPLRRWTRYKEDSNSRHRVETLVYKEVEGIEIHADVMVPLKPPSHAMPIALMIHGGGHMTLSRKAVRPAQTAWLLANGILPVSVDYRLCPQVNIIDGPMTDIRDALSWAQKILPSTISAQGVLVDPTRTVIIGWSTGGHLAMTTAWMAPAIGLQPPVAILSFYCPTDYKPSGIGPFHIYILS</sequence>
<feature type="domain" description="Carrier" evidence="8">
    <location>
        <begin position="1282"/>
        <end position="1356"/>
    </location>
</feature>
<dbReference type="PANTHER" id="PTHR43775:SF21">
    <property type="entry name" value="NON-REDUCING POLYKETIDE SYNTHASE AUSA-RELATED"/>
    <property type="match status" value="1"/>
</dbReference>
<dbReference type="InterPro" id="IPR049900">
    <property type="entry name" value="PKS_mFAS_DH"/>
</dbReference>
<dbReference type="GO" id="GO:0006633">
    <property type="term" value="P:fatty acid biosynthetic process"/>
    <property type="evidence" value="ECO:0007669"/>
    <property type="project" value="InterPro"/>
</dbReference>
<dbReference type="Gene3D" id="3.10.129.110">
    <property type="entry name" value="Polyketide synthase dehydratase"/>
    <property type="match status" value="1"/>
</dbReference>
<dbReference type="PROSITE" id="PS52004">
    <property type="entry name" value="KS3_2"/>
    <property type="match status" value="1"/>
</dbReference>
<dbReference type="InterPro" id="IPR049551">
    <property type="entry name" value="PKS_DH_C"/>
</dbReference>
<evidence type="ECO:0000256" key="7">
    <source>
        <dbReference type="PROSITE-ProRule" id="PRU01363"/>
    </source>
</evidence>
<dbReference type="Gene3D" id="3.30.70.3290">
    <property type="match status" value="1"/>
</dbReference>
<dbReference type="InterPro" id="IPR042104">
    <property type="entry name" value="PKS_dehydratase_sf"/>
</dbReference>
<dbReference type="Pfam" id="PF00550">
    <property type="entry name" value="PP-binding"/>
    <property type="match status" value="1"/>
</dbReference>
<dbReference type="InterPro" id="IPR020841">
    <property type="entry name" value="PKS_Beta-ketoAc_synthase_dom"/>
</dbReference>
<keyword evidence="12" id="KW-1185">Reference proteome</keyword>
<dbReference type="Gene3D" id="3.40.366.10">
    <property type="entry name" value="Malonyl-Coenzyme A Acyl Carrier Protein, domain 2"/>
    <property type="match status" value="1"/>
</dbReference>
<dbReference type="SUPFAM" id="SSF52151">
    <property type="entry name" value="FabD/lysophospholipase-like"/>
    <property type="match status" value="1"/>
</dbReference>
<dbReference type="InterPro" id="IPR016036">
    <property type="entry name" value="Malonyl_transacylase_ACP-bd"/>
</dbReference>
<keyword evidence="4" id="KW-0489">Methyltransferase</keyword>
<dbReference type="SUPFAM" id="SSF53474">
    <property type="entry name" value="alpha/beta-Hydrolases"/>
    <property type="match status" value="1"/>
</dbReference>
<proteinExistence type="predicted"/>
<dbReference type="EMBL" id="JAPQKI010000005">
    <property type="protein sequence ID" value="KAJ5098539.1"/>
    <property type="molecule type" value="Genomic_DNA"/>
</dbReference>
<feature type="region of interest" description="N-terminal hotdog fold" evidence="7">
    <location>
        <begin position="935"/>
        <end position="1061"/>
    </location>
</feature>
<keyword evidence="6" id="KW-0511">Multifunctional enzyme</keyword>
<dbReference type="GeneID" id="81357013"/>
<dbReference type="InterPro" id="IPR018201">
    <property type="entry name" value="Ketoacyl_synth_AS"/>
</dbReference>
<comment type="pathway">
    <text evidence="1">Secondary metabolite biosynthesis; terpenoid biosynthesis.</text>
</comment>
<keyword evidence="5" id="KW-0808">Transferase</keyword>
<dbReference type="GO" id="GO:0044550">
    <property type="term" value="P:secondary metabolite biosynthetic process"/>
    <property type="evidence" value="ECO:0007669"/>
    <property type="project" value="TreeGrafter"/>
</dbReference>
<dbReference type="SUPFAM" id="SSF47336">
    <property type="entry name" value="ACP-like"/>
    <property type="match status" value="1"/>
</dbReference>
<dbReference type="InterPro" id="IPR014043">
    <property type="entry name" value="Acyl_transferase_dom"/>
</dbReference>
<comment type="caution">
    <text evidence="11">The sequence shown here is derived from an EMBL/GenBank/DDBJ whole genome shotgun (WGS) entry which is preliminary data.</text>
</comment>
<dbReference type="SUPFAM" id="SSF53901">
    <property type="entry name" value="Thiolase-like"/>
    <property type="match status" value="1"/>
</dbReference>
<dbReference type="InterPro" id="IPR050091">
    <property type="entry name" value="PKS_NRPS_Biosynth_Enz"/>
</dbReference>
<feature type="domain" description="PKS/mFAS DH" evidence="10">
    <location>
        <begin position="935"/>
        <end position="1236"/>
    </location>
</feature>
<reference evidence="11" key="1">
    <citation type="submission" date="2022-11" db="EMBL/GenBank/DDBJ databases">
        <authorList>
            <person name="Petersen C."/>
        </authorList>
    </citation>
    <scope>NUCLEOTIDE SEQUENCE</scope>
    <source>
        <strain evidence="11">IBT 30761</strain>
    </source>
</reference>
<dbReference type="InterPro" id="IPR049492">
    <property type="entry name" value="BD-FAE-like_dom"/>
</dbReference>
<dbReference type="PROSITE" id="PS52019">
    <property type="entry name" value="PKS_MFAS_DH"/>
    <property type="match status" value="1"/>
</dbReference>
<evidence type="ECO:0000256" key="6">
    <source>
        <dbReference type="ARBA" id="ARBA00023268"/>
    </source>
</evidence>
<dbReference type="PROSITE" id="PS00012">
    <property type="entry name" value="PHOSPHOPANTETHEINE"/>
    <property type="match status" value="1"/>
</dbReference>
<feature type="region of interest" description="C-terminal hotdog fold" evidence="7">
    <location>
        <begin position="1083"/>
        <end position="1236"/>
    </location>
</feature>
<dbReference type="Gene3D" id="3.40.47.10">
    <property type="match status" value="1"/>
</dbReference>
<dbReference type="GO" id="GO:0032259">
    <property type="term" value="P:methylation"/>
    <property type="evidence" value="ECO:0007669"/>
    <property type="project" value="UniProtKB-KW"/>
</dbReference>
<dbReference type="RefSeq" id="XP_056474193.1">
    <property type="nucleotide sequence ID" value="XM_056618034.1"/>
</dbReference>
<evidence type="ECO:0000256" key="1">
    <source>
        <dbReference type="ARBA" id="ARBA00004721"/>
    </source>
</evidence>
<evidence type="ECO:0000256" key="3">
    <source>
        <dbReference type="ARBA" id="ARBA00022553"/>
    </source>
</evidence>
<dbReference type="SMART" id="SM00827">
    <property type="entry name" value="PKS_AT"/>
    <property type="match status" value="1"/>
</dbReference>
<accession>A0A9W9FEE8</accession>
<dbReference type="PANTHER" id="PTHR43775">
    <property type="entry name" value="FATTY ACID SYNTHASE"/>
    <property type="match status" value="1"/>
</dbReference>
<feature type="active site" description="Proton donor; for dehydratase activity" evidence="7">
    <location>
        <position position="1147"/>
    </location>
</feature>
<evidence type="ECO:0000259" key="9">
    <source>
        <dbReference type="PROSITE" id="PS52004"/>
    </source>
</evidence>
<dbReference type="InterPro" id="IPR014030">
    <property type="entry name" value="Ketoacyl_synth_N"/>
</dbReference>
<dbReference type="InterPro" id="IPR016039">
    <property type="entry name" value="Thiolase-like"/>
</dbReference>
<dbReference type="PROSITE" id="PS50075">
    <property type="entry name" value="CARRIER"/>
    <property type="match status" value="1"/>
</dbReference>
<evidence type="ECO:0000256" key="2">
    <source>
        <dbReference type="ARBA" id="ARBA00022450"/>
    </source>
</evidence>